<dbReference type="GO" id="GO:0012505">
    <property type="term" value="C:endomembrane system"/>
    <property type="evidence" value="ECO:0007669"/>
    <property type="project" value="TreeGrafter"/>
</dbReference>
<keyword evidence="5 8" id="KW-0472">Membrane</keyword>
<evidence type="ECO:0000313" key="10">
    <source>
        <dbReference type="EMBL" id="KAH7357858.1"/>
    </source>
</evidence>
<feature type="coiled-coil region" evidence="6">
    <location>
        <begin position="271"/>
        <end position="298"/>
    </location>
</feature>
<dbReference type="GO" id="GO:0005484">
    <property type="term" value="F:SNAP receptor activity"/>
    <property type="evidence" value="ECO:0007669"/>
    <property type="project" value="TreeGrafter"/>
</dbReference>
<proteinExistence type="inferred from homology"/>
<comment type="caution">
    <text evidence="10">The sequence shown here is derived from an EMBL/GenBank/DDBJ whole genome shotgun (WGS) entry which is preliminary data.</text>
</comment>
<comment type="similarity">
    <text evidence="2">Belongs to the syntaxin family.</text>
</comment>
<accession>A0A8K0X0P0</accession>
<dbReference type="InterPro" id="IPR006011">
    <property type="entry name" value="Syntaxin_N"/>
</dbReference>
<protein>
    <submittedName>
        <fullName evidence="10">SNARE domain-containing protein</fullName>
    </submittedName>
</protein>
<dbReference type="Gene3D" id="1.20.58.70">
    <property type="match status" value="1"/>
</dbReference>
<feature type="domain" description="T-SNARE coiled-coil homology" evidence="9">
    <location>
        <begin position="240"/>
        <end position="302"/>
    </location>
</feature>
<keyword evidence="11" id="KW-1185">Reference proteome</keyword>
<keyword evidence="4 8" id="KW-1133">Transmembrane helix</keyword>
<dbReference type="PANTHER" id="PTHR19957">
    <property type="entry name" value="SYNTAXIN"/>
    <property type="match status" value="1"/>
</dbReference>
<feature type="coiled-coil region" evidence="6">
    <location>
        <begin position="89"/>
        <end position="156"/>
    </location>
</feature>
<dbReference type="OrthoDB" id="10255013at2759"/>
<evidence type="ECO:0000256" key="2">
    <source>
        <dbReference type="ARBA" id="ARBA00009063"/>
    </source>
</evidence>
<dbReference type="GO" id="GO:0031201">
    <property type="term" value="C:SNARE complex"/>
    <property type="evidence" value="ECO:0007669"/>
    <property type="project" value="TreeGrafter"/>
</dbReference>
<dbReference type="GO" id="GO:0005886">
    <property type="term" value="C:plasma membrane"/>
    <property type="evidence" value="ECO:0007669"/>
    <property type="project" value="TreeGrafter"/>
</dbReference>
<evidence type="ECO:0000259" key="9">
    <source>
        <dbReference type="PROSITE" id="PS50192"/>
    </source>
</evidence>
<keyword evidence="3 8" id="KW-0812">Transmembrane</keyword>
<feature type="region of interest" description="Disordered" evidence="7">
    <location>
        <begin position="1"/>
        <end position="78"/>
    </location>
</feature>
<evidence type="ECO:0000256" key="7">
    <source>
        <dbReference type="SAM" id="MobiDB-lite"/>
    </source>
</evidence>
<dbReference type="Pfam" id="PF00804">
    <property type="entry name" value="Syntaxin"/>
    <property type="match status" value="1"/>
</dbReference>
<feature type="compositionally biased region" description="Polar residues" evidence="7">
    <location>
        <begin position="1"/>
        <end position="12"/>
    </location>
</feature>
<evidence type="ECO:0000256" key="8">
    <source>
        <dbReference type="SAM" id="Phobius"/>
    </source>
</evidence>
<dbReference type="InterPro" id="IPR045242">
    <property type="entry name" value="Syntaxin"/>
</dbReference>
<reference evidence="10" key="1">
    <citation type="journal article" date="2021" name="Nat. Commun.">
        <title>Genetic determinants of endophytism in the Arabidopsis root mycobiome.</title>
        <authorList>
            <person name="Mesny F."/>
            <person name="Miyauchi S."/>
            <person name="Thiergart T."/>
            <person name="Pickel B."/>
            <person name="Atanasova L."/>
            <person name="Karlsson M."/>
            <person name="Huettel B."/>
            <person name="Barry K.W."/>
            <person name="Haridas S."/>
            <person name="Chen C."/>
            <person name="Bauer D."/>
            <person name="Andreopoulos W."/>
            <person name="Pangilinan J."/>
            <person name="LaButti K."/>
            <person name="Riley R."/>
            <person name="Lipzen A."/>
            <person name="Clum A."/>
            <person name="Drula E."/>
            <person name="Henrissat B."/>
            <person name="Kohler A."/>
            <person name="Grigoriev I.V."/>
            <person name="Martin F.M."/>
            <person name="Hacquard S."/>
        </authorList>
    </citation>
    <scope>NUCLEOTIDE SEQUENCE</scope>
    <source>
        <strain evidence="10">MPI-CAGE-AT-0016</strain>
    </source>
</reference>
<evidence type="ECO:0000313" key="11">
    <source>
        <dbReference type="Proteomes" id="UP000813385"/>
    </source>
</evidence>
<evidence type="ECO:0000256" key="4">
    <source>
        <dbReference type="ARBA" id="ARBA00022989"/>
    </source>
</evidence>
<dbReference type="GO" id="GO:0006887">
    <property type="term" value="P:exocytosis"/>
    <property type="evidence" value="ECO:0007669"/>
    <property type="project" value="TreeGrafter"/>
</dbReference>
<name>A0A8K0X0P0_9PEZI</name>
<dbReference type="SMART" id="SM00503">
    <property type="entry name" value="SynN"/>
    <property type="match status" value="1"/>
</dbReference>
<evidence type="ECO:0000256" key="3">
    <source>
        <dbReference type="ARBA" id="ARBA00022692"/>
    </source>
</evidence>
<dbReference type="Proteomes" id="UP000813385">
    <property type="component" value="Unassembled WGS sequence"/>
</dbReference>
<feature type="compositionally biased region" description="Low complexity" evidence="7">
    <location>
        <begin position="45"/>
        <end position="59"/>
    </location>
</feature>
<dbReference type="PROSITE" id="PS50192">
    <property type="entry name" value="T_SNARE"/>
    <property type="match status" value="1"/>
</dbReference>
<dbReference type="InterPro" id="IPR000727">
    <property type="entry name" value="T_SNARE_dom"/>
</dbReference>
<dbReference type="EMBL" id="JAGPXD010000004">
    <property type="protein sequence ID" value="KAH7357858.1"/>
    <property type="molecule type" value="Genomic_DNA"/>
</dbReference>
<feature type="compositionally biased region" description="Low complexity" evidence="7">
    <location>
        <begin position="23"/>
        <end position="34"/>
    </location>
</feature>
<organism evidence="10 11">
    <name type="scientific">Plectosphaerella cucumerina</name>
    <dbReference type="NCBI Taxonomy" id="40658"/>
    <lineage>
        <taxon>Eukaryota</taxon>
        <taxon>Fungi</taxon>
        <taxon>Dikarya</taxon>
        <taxon>Ascomycota</taxon>
        <taxon>Pezizomycotina</taxon>
        <taxon>Sordariomycetes</taxon>
        <taxon>Hypocreomycetidae</taxon>
        <taxon>Glomerellales</taxon>
        <taxon>Plectosphaerellaceae</taxon>
        <taxon>Plectosphaerella</taxon>
    </lineage>
</organism>
<dbReference type="PANTHER" id="PTHR19957:SF307">
    <property type="entry name" value="PROTEIN SSO1-RELATED"/>
    <property type="match status" value="1"/>
</dbReference>
<dbReference type="GO" id="GO:0006906">
    <property type="term" value="P:vesicle fusion"/>
    <property type="evidence" value="ECO:0007669"/>
    <property type="project" value="TreeGrafter"/>
</dbReference>
<sequence length="343" mass="38299">MSYGQYNNNPYSQGPAAEGGYNGYDQNQQQQYGGNQYGGGQYEMQPYGNQSQGYGQQGPYDEEQPQPQQPAPTSGGAATLTQQDFLGRISNLRNEIRSLGADIEQIAQLHQRALSSTDPNATSQVDQAVAQTQVRNTAIKEQIKFLERDAARTQDTSRASKQAQLNSIRETFKKELQNYMSMEGDYQKRYREQIARQYRIVNPDATEDEVRQATEADWGNEGVFQTALKSNRVGQANSVLGNVRARHSELQRIERNIAEVAQLFSEMAVLVEQQEATVDAAEQNAQQTVENIQKGNEQVEVANKHARSRRKLKWWCLLVVVLIIIVIALGVGIGVGVVKNNTN</sequence>
<evidence type="ECO:0000256" key="1">
    <source>
        <dbReference type="ARBA" id="ARBA00004211"/>
    </source>
</evidence>
<dbReference type="GO" id="GO:0006886">
    <property type="term" value="P:intracellular protein transport"/>
    <property type="evidence" value="ECO:0007669"/>
    <property type="project" value="TreeGrafter"/>
</dbReference>
<dbReference type="AlphaFoldDB" id="A0A8K0X0P0"/>
<dbReference type="InterPro" id="IPR010989">
    <property type="entry name" value="SNARE"/>
</dbReference>
<dbReference type="GO" id="GO:0048278">
    <property type="term" value="P:vesicle docking"/>
    <property type="evidence" value="ECO:0007669"/>
    <property type="project" value="TreeGrafter"/>
</dbReference>
<dbReference type="SUPFAM" id="SSF47661">
    <property type="entry name" value="t-snare proteins"/>
    <property type="match status" value="1"/>
</dbReference>
<dbReference type="SMART" id="SM00397">
    <property type="entry name" value="t_SNARE"/>
    <property type="match status" value="1"/>
</dbReference>
<keyword evidence="6" id="KW-0175">Coiled coil</keyword>
<dbReference type="CDD" id="cd15849">
    <property type="entry name" value="SNARE_Sso1"/>
    <property type="match status" value="1"/>
</dbReference>
<evidence type="ECO:0000256" key="6">
    <source>
        <dbReference type="SAM" id="Coils"/>
    </source>
</evidence>
<comment type="subcellular location">
    <subcellularLocation>
        <location evidence="1">Membrane</location>
        <topology evidence="1">Single-pass type IV membrane protein</topology>
    </subcellularLocation>
</comment>
<gene>
    <name evidence="10" type="ORF">B0T11DRAFT_242983</name>
</gene>
<evidence type="ECO:0000256" key="5">
    <source>
        <dbReference type="ARBA" id="ARBA00023136"/>
    </source>
</evidence>
<dbReference type="Pfam" id="PF05739">
    <property type="entry name" value="SNARE"/>
    <property type="match status" value="1"/>
</dbReference>
<dbReference type="GO" id="GO:0000149">
    <property type="term" value="F:SNARE binding"/>
    <property type="evidence" value="ECO:0007669"/>
    <property type="project" value="TreeGrafter"/>
</dbReference>
<feature type="transmembrane region" description="Helical" evidence="8">
    <location>
        <begin position="314"/>
        <end position="338"/>
    </location>
</feature>